<dbReference type="GO" id="GO:0000779">
    <property type="term" value="C:condensed chromosome, centromeric region"/>
    <property type="evidence" value="ECO:0007669"/>
    <property type="project" value="UniProtKB-ARBA"/>
</dbReference>
<comment type="similarity">
    <text evidence="2">Belongs to the shugoshin family.</text>
</comment>
<evidence type="ECO:0000256" key="2">
    <source>
        <dbReference type="ARBA" id="ARBA00010845"/>
    </source>
</evidence>
<protein>
    <recommendedName>
        <fullName evidence="15">Shugoshin</fullName>
    </recommendedName>
</protein>
<dbReference type="Pfam" id="PF07557">
    <property type="entry name" value="Shugoshin_C"/>
    <property type="match status" value="1"/>
</dbReference>
<dbReference type="Proteomes" id="UP000481861">
    <property type="component" value="Unassembled WGS sequence"/>
</dbReference>
<keyword evidence="7" id="KW-0131">Cell cycle</keyword>
<feature type="compositionally biased region" description="Basic and acidic residues" evidence="10">
    <location>
        <begin position="450"/>
        <end position="467"/>
    </location>
</feature>
<feature type="compositionally biased region" description="Polar residues" evidence="10">
    <location>
        <begin position="342"/>
        <end position="356"/>
    </location>
</feature>
<evidence type="ECO:0000313" key="13">
    <source>
        <dbReference type="EMBL" id="KAF2872479.1"/>
    </source>
</evidence>
<evidence type="ECO:0000256" key="8">
    <source>
        <dbReference type="ARBA" id="ARBA00023328"/>
    </source>
</evidence>
<reference evidence="13 14" key="1">
    <citation type="submission" date="2020-01" db="EMBL/GenBank/DDBJ databases">
        <authorList>
            <consortium name="DOE Joint Genome Institute"/>
            <person name="Haridas S."/>
            <person name="Albert R."/>
            <person name="Binder M."/>
            <person name="Bloem J."/>
            <person name="Labutti K."/>
            <person name="Salamov A."/>
            <person name="Andreopoulos B."/>
            <person name="Baker S.E."/>
            <person name="Barry K."/>
            <person name="Bills G."/>
            <person name="Bluhm B.H."/>
            <person name="Cannon C."/>
            <person name="Castanera R."/>
            <person name="Culley D.E."/>
            <person name="Daum C."/>
            <person name="Ezra D."/>
            <person name="Gonzalez J.B."/>
            <person name="Henrissat B."/>
            <person name="Kuo A."/>
            <person name="Liang C."/>
            <person name="Lipzen A."/>
            <person name="Lutzoni F."/>
            <person name="Magnuson J."/>
            <person name="Mondo S."/>
            <person name="Nolan M."/>
            <person name="Ohm R."/>
            <person name="Pangilinan J."/>
            <person name="Park H.-J.H."/>
            <person name="Ramirez L."/>
            <person name="Alfaro M."/>
            <person name="Sun H."/>
            <person name="Tritt A."/>
            <person name="Yoshinaga Y."/>
            <person name="Zwiers L.-H.L."/>
            <person name="Turgeon B.G."/>
            <person name="Goodwin S.B."/>
            <person name="Spatafora J.W."/>
            <person name="Crous P.W."/>
            <person name="Grigoriev I.V."/>
        </authorList>
    </citation>
    <scope>NUCLEOTIDE SEQUENCE [LARGE SCALE GENOMIC DNA]</scope>
    <source>
        <strain evidence="13 14">CBS 611.86</strain>
    </source>
</reference>
<dbReference type="OrthoDB" id="5394106at2759"/>
<feature type="coiled-coil region" evidence="9">
    <location>
        <begin position="32"/>
        <end position="66"/>
    </location>
</feature>
<evidence type="ECO:0000259" key="11">
    <source>
        <dbReference type="Pfam" id="PF07557"/>
    </source>
</evidence>
<dbReference type="GO" id="GO:0005634">
    <property type="term" value="C:nucleus"/>
    <property type="evidence" value="ECO:0007669"/>
    <property type="project" value="InterPro"/>
</dbReference>
<keyword evidence="4" id="KW-0132">Cell division</keyword>
<keyword evidence="5" id="KW-0159">Chromosome partition</keyword>
<evidence type="ECO:0000256" key="4">
    <source>
        <dbReference type="ARBA" id="ARBA00022618"/>
    </source>
</evidence>
<evidence type="ECO:0000256" key="1">
    <source>
        <dbReference type="ARBA" id="ARBA00004584"/>
    </source>
</evidence>
<feature type="region of interest" description="Disordered" evidence="10">
    <location>
        <begin position="201"/>
        <end position="473"/>
    </location>
</feature>
<accession>A0A7C8M9V4</accession>
<dbReference type="InterPro" id="IPR011516">
    <property type="entry name" value="Shugoshin_N"/>
</dbReference>
<name>A0A7C8M9V4_9PLEO</name>
<dbReference type="GO" id="GO:0045132">
    <property type="term" value="P:meiotic chromosome segregation"/>
    <property type="evidence" value="ECO:0007669"/>
    <property type="project" value="InterPro"/>
</dbReference>
<comment type="caution">
    <text evidence="13">The sequence shown here is derived from an EMBL/GenBank/DDBJ whole genome shotgun (WGS) entry which is preliminary data.</text>
</comment>
<dbReference type="EMBL" id="JAADJZ010000009">
    <property type="protein sequence ID" value="KAF2872479.1"/>
    <property type="molecule type" value="Genomic_DNA"/>
</dbReference>
<feature type="compositionally biased region" description="Acidic residues" evidence="10">
    <location>
        <begin position="167"/>
        <end position="176"/>
    </location>
</feature>
<sequence>MARLNEPPVAPIVPAPSAETIDAVKRRFLRQNRELAKTNSQQSIRIRNLENDASRLLSENLSLREQVLQLQNTLSTQTNVPSFEVIDSVKEKLEAKIHELGGLVAELGLLHRSDTLPRCKSQTAATRRSPSERQWRSGLGLQEVENAMMPTIVEDKYYPRRTMNTDDLQDILDDPDTQSPDIGPPPVSRFENEEAIVFSHSPSREEQLGGPEETSEPALSINFETRKKRRESGPKLNIRRVSVFQSPPEDSGDVPAKSKRAGAKRKFNVQEDEDQVAAKAEGFTYSRRNTPSAPSDADVDRDCQNQSPQRPVLGSKPVNTDPVLSPKKQRPSNQEKPDKKPVSTSKPTRSRLTITRNVVRAVPPPSEVLEPIPVTEVVLESLPPKTPAVEDVFSPPSTEPSTARPESKDTPPPGDLNSSDQIGIGGRPSRRVRGQVSYKEPSLNTKMRRPGKELVDAVQSHQERDTSAEFQAASLTSGNIGIKVEAREESAWKPMARSGGEEEGEMGSPLRQKLDRKEGITDSNHIASPEPPQLSCTTSNAISALVNQTGTTRRKTSPTCSASANSPVEVPSSLASKLSNITAAMPLAVKEEDRNGLAIFDFTGSSPSDATASSRPQTDLAKKVRDARRHSVVPAACVTDGRKPDPIGKADGALPSLHKRTSNGTVSGMKSVSANHLDKSTTSSRASLKDKKIGALPTSGSNVNLRSAIEANGSKDIASLRAERAASRRKSMML</sequence>
<dbReference type="InterPro" id="IPR011515">
    <property type="entry name" value="Shugoshin_C"/>
</dbReference>
<feature type="domain" description="Shugoshin C-terminal" evidence="11">
    <location>
        <begin position="426"/>
        <end position="449"/>
    </location>
</feature>
<keyword evidence="3" id="KW-0158">Chromosome</keyword>
<comment type="subcellular location">
    <subcellularLocation>
        <location evidence="1">Chromosome</location>
        <location evidence="1">Centromere</location>
    </subcellularLocation>
</comment>
<evidence type="ECO:0000256" key="3">
    <source>
        <dbReference type="ARBA" id="ARBA00022454"/>
    </source>
</evidence>
<organism evidence="13 14">
    <name type="scientific">Massariosphaeria phaeospora</name>
    <dbReference type="NCBI Taxonomy" id="100035"/>
    <lineage>
        <taxon>Eukaryota</taxon>
        <taxon>Fungi</taxon>
        <taxon>Dikarya</taxon>
        <taxon>Ascomycota</taxon>
        <taxon>Pezizomycotina</taxon>
        <taxon>Dothideomycetes</taxon>
        <taxon>Pleosporomycetidae</taxon>
        <taxon>Pleosporales</taxon>
        <taxon>Pleosporales incertae sedis</taxon>
        <taxon>Massariosphaeria</taxon>
    </lineage>
</organism>
<keyword evidence="8" id="KW-0137">Centromere</keyword>
<keyword evidence="14" id="KW-1185">Reference proteome</keyword>
<dbReference type="GO" id="GO:0051301">
    <property type="term" value="P:cell division"/>
    <property type="evidence" value="ECO:0007669"/>
    <property type="project" value="UniProtKB-KW"/>
</dbReference>
<feature type="compositionally biased region" description="Polar residues" evidence="10">
    <location>
        <begin position="534"/>
        <end position="566"/>
    </location>
</feature>
<feature type="region of interest" description="Disordered" evidence="10">
    <location>
        <begin position="119"/>
        <end position="140"/>
    </location>
</feature>
<feature type="compositionally biased region" description="Polar residues" evidence="10">
    <location>
        <begin position="662"/>
        <end position="686"/>
    </location>
</feature>
<dbReference type="AlphaFoldDB" id="A0A7C8M9V4"/>
<keyword evidence="6 9" id="KW-0175">Coiled coil</keyword>
<evidence type="ECO:0008006" key="15">
    <source>
        <dbReference type="Google" id="ProtNLM"/>
    </source>
</evidence>
<evidence type="ECO:0000256" key="7">
    <source>
        <dbReference type="ARBA" id="ARBA00023306"/>
    </source>
</evidence>
<proteinExistence type="inferred from homology"/>
<evidence type="ECO:0000256" key="9">
    <source>
        <dbReference type="SAM" id="Coils"/>
    </source>
</evidence>
<evidence type="ECO:0000256" key="6">
    <source>
        <dbReference type="ARBA" id="ARBA00023054"/>
    </source>
</evidence>
<evidence type="ECO:0000259" key="12">
    <source>
        <dbReference type="Pfam" id="PF07558"/>
    </source>
</evidence>
<feature type="region of interest" description="Disordered" evidence="10">
    <location>
        <begin position="167"/>
        <end position="188"/>
    </location>
</feature>
<dbReference type="Pfam" id="PF07558">
    <property type="entry name" value="Shugoshin_N"/>
    <property type="match status" value="1"/>
</dbReference>
<feature type="domain" description="Shugoshin N-terminal coiled-coil" evidence="12">
    <location>
        <begin position="24"/>
        <end position="68"/>
    </location>
</feature>
<feature type="compositionally biased region" description="Basic residues" evidence="10">
    <location>
        <begin position="257"/>
        <end position="267"/>
    </location>
</feature>
<feature type="region of interest" description="Disordered" evidence="10">
    <location>
        <begin position="638"/>
        <end position="701"/>
    </location>
</feature>
<feature type="region of interest" description="Disordered" evidence="10">
    <location>
        <begin position="486"/>
        <end position="572"/>
    </location>
</feature>
<evidence type="ECO:0000313" key="14">
    <source>
        <dbReference type="Proteomes" id="UP000481861"/>
    </source>
</evidence>
<gene>
    <name evidence="13" type="ORF">BDV95DRAFT_519257</name>
</gene>
<evidence type="ECO:0000256" key="10">
    <source>
        <dbReference type="SAM" id="MobiDB-lite"/>
    </source>
</evidence>
<evidence type="ECO:0000256" key="5">
    <source>
        <dbReference type="ARBA" id="ARBA00022829"/>
    </source>
</evidence>